<organism evidence="2 3">
    <name type="scientific">Collibacillus ludicampi</name>
    <dbReference type="NCBI Taxonomy" id="2771369"/>
    <lineage>
        <taxon>Bacteria</taxon>
        <taxon>Bacillati</taxon>
        <taxon>Bacillota</taxon>
        <taxon>Bacilli</taxon>
        <taxon>Bacillales</taxon>
        <taxon>Alicyclobacillaceae</taxon>
        <taxon>Collibacillus</taxon>
    </lineage>
</organism>
<dbReference type="NCBIfam" id="TIGR01444">
    <property type="entry name" value="fkbM_fam"/>
    <property type="match status" value="1"/>
</dbReference>
<feature type="domain" description="Methyltransferase FkbM" evidence="1">
    <location>
        <begin position="73"/>
        <end position="232"/>
    </location>
</feature>
<evidence type="ECO:0000259" key="1">
    <source>
        <dbReference type="Pfam" id="PF05050"/>
    </source>
</evidence>
<dbReference type="InterPro" id="IPR029063">
    <property type="entry name" value="SAM-dependent_MTases_sf"/>
</dbReference>
<dbReference type="GO" id="GO:0032259">
    <property type="term" value="P:methylation"/>
    <property type="evidence" value="ECO:0007669"/>
    <property type="project" value="UniProtKB-KW"/>
</dbReference>
<evidence type="ECO:0000313" key="2">
    <source>
        <dbReference type="EMBL" id="GIM47095.1"/>
    </source>
</evidence>
<dbReference type="SUPFAM" id="SSF53335">
    <property type="entry name" value="S-adenosyl-L-methionine-dependent methyltransferases"/>
    <property type="match status" value="1"/>
</dbReference>
<reference evidence="2" key="1">
    <citation type="journal article" date="2023" name="Int. J. Syst. Evol. Microbiol.">
        <title>Collibacillus ludicampi gen. nov., sp. nov., a new soil bacterium of the family Alicyclobacillaceae.</title>
        <authorList>
            <person name="Jojima T."/>
            <person name="Ioku Y."/>
            <person name="Fukuta Y."/>
            <person name="Shirasaka N."/>
            <person name="Matsumura Y."/>
            <person name="Mori M."/>
        </authorList>
    </citation>
    <scope>NUCLEOTIDE SEQUENCE</scope>
    <source>
        <strain evidence="2">TP075</strain>
    </source>
</reference>
<sequence length="269" mass="31370">MSLIDLYQLFKIELIANVGKLEYQAFFDEMYKLSLQGMNFGGGAAVQDSGELYALKYIRDKLQYVGNHLTVFDVGANVGEFTLFVLQTLGNIRLLSFEPSYETFKQLENNTVGYKNIELYNIGFGEKNTTLTLYSNQTGSGLASLYKRRLDHFGIDMNNKEEVTIKTIDDFCKERGIEKIHFLKLDVEGHELRVLQGAKEMINANAIDFIQFEFGGCNIDSRTYFQDFYYYLNDNYRIYRIVKDGLYPIDRYDERYEIFITTNYLAERR</sequence>
<dbReference type="AlphaFoldDB" id="A0AAV4LGX7"/>
<dbReference type="RefSeq" id="WP_282200118.1">
    <property type="nucleotide sequence ID" value="NZ_BOQE01000001.1"/>
</dbReference>
<name>A0AAV4LGX7_9BACL</name>
<dbReference type="InterPro" id="IPR006342">
    <property type="entry name" value="FkbM_mtfrase"/>
</dbReference>
<dbReference type="PANTHER" id="PTHR36973">
    <property type="entry name" value="SLL1456 PROTEIN-RELATED"/>
    <property type="match status" value="1"/>
</dbReference>
<accession>A0AAV4LGX7</accession>
<dbReference type="EMBL" id="BOQE01000001">
    <property type="protein sequence ID" value="GIM47095.1"/>
    <property type="molecule type" value="Genomic_DNA"/>
</dbReference>
<dbReference type="Gene3D" id="3.40.50.150">
    <property type="entry name" value="Vaccinia Virus protein VP39"/>
    <property type="match status" value="1"/>
</dbReference>
<keyword evidence="2" id="KW-0808">Transferase</keyword>
<dbReference type="Proteomes" id="UP001057291">
    <property type="component" value="Unassembled WGS sequence"/>
</dbReference>
<proteinExistence type="predicted"/>
<dbReference type="Pfam" id="PF05050">
    <property type="entry name" value="Methyltransf_21"/>
    <property type="match status" value="1"/>
</dbReference>
<gene>
    <name evidence="2" type="primary">noeI</name>
    <name evidence="2" type="ORF">DNHGIG_26440</name>
</gene>
<dbReference type="InterPro" id="IPR053188">
    <property type="entry name" value="FkbM_Methyltransferase"/>
</dbReference>
<dbReference type="GO" id="GO:0008171">
    <property type="term" value="F:O-methyltransferase activity"/>
    <property type="evidence" value="ECO:0007669"/>
    <property type="project" value="TreeGrafter"/>
</dbReference>
<protein>
    <submittedName>
        <fullName evidence="2">Nodulation protein noeI- methyltransferase</fullName>
    </submittedName>
</protein>
<keyword evidence="2" id="KW-0489">Methyltransferase</keyword>
<dbReference type="PANTHER" id="PTHR36973:SF4">
    <property type="entry name" value="NODULATION PROTEIN"/>
    <property type="match status" value="1"/>
</dbReference>
<comment type="caution">
    <text evidence="2">The sequence shown here is derived from an EMBL/GenBank/DDBJ whole genome shotgun (WGS) entry which is preliminary data.</text>
</comment>
<evidence type="ECO:0000313" key="3">
    <source>
        <dbReference type="Proteomes" id="UP001057291"/>
    </source>
</evidence>
<keyword evidence="3" id="KW-1185">Reference proteome</keyword>